<reference evidence="5 6" key="1">
    <citation type="journal article" date="2017" name="Gigascience">
        <title>Genome sequence of the small brown planthopper, Laodelphax striatellus.</title>
        <authorList>
            <person name="Zhu J."/>
            <person name="Jiang F."/>
            <person name="Wang X."/>
            <person name="Yang P."/>
            <person name="Bao Y."/>
            <person name="Zhao W."/>
            <person name="Wang W."/>
            <person name="Lu H."/>
            <person name="Wang Q."/>
            <person name="Cui N."/>
            <person name="Li J."/>
            <person name="Chen X."/>
            <person name="Luo L."/>
            <person name="Yu J."/>
            <person name="Kang L."/>
            <person name="Cui F."/>
        </authorList>
    </citation>
    <scope>NUCLEOTIDE SEQUENCE [LARGE SCALE GENOMIC DNA]</scope>
    <source>
        <strain evidence="5">Lst14</strain>
    </source>
</reference>
<organism evidence="5 6">
    <name type="scientific">Laodelphax striatellus</name>
    <name type="common">Small brown planthopper</name>
    <name type="synonym">Delphax striatella</name>
    <dbReference type="NCBI Taxonomy" id="195883"/>
    <lineage>
        <taxon>Eukaryota</taxon>
        <taxon>Metazoa</taxon>
        <taxon>Ecdysozoa</taxon>
        <taxon>Arthropoda</taxon>
        <taxon>Hexapoda</taxon>
        <taxon>Insecta</taxon>
        <taxon>Pterygota</taxon>
        <taxon>Neoptera</taxon>
        <taxon>Paraneoptera</taxon>
        <taxon>Hemiptera</taxon>
        <taxon>Auchenorrhyncha</taxon>
        <taxon>Fulgoroidea</taxon>
        <taxon>Delphacidae</taxon>
        <taxon>Criomorphinae</taxon>
        <taxon>Laodelphax</taxon>
    </lineage>
</organism>
<proteinExistence type="predicted"/>
<dbReference type="InParanoid" id="A0A482WJK7"/>
<dbReference type="OrthoDB" id="341259at2759"/>
<dbReference type="PRINTS" id="PR01415">
    <property type="entry name" value="ANKYRIN"/>
</dbReference>
<sequence>MFFLTPIFAQLPGRATKETTSFILALLPLNSRLTILVEMEKFLIKKTEVSDKSELDNKCKLDANVPSNSSFVYDCQQSQKCDNEVQSRLLFAMDLPPNDGNDIRTFIRESVFPIEETDMDVPPPAPQGTIAFGTNALHLAAQHNHTEVAHALLRAGISCIASNKVERTPLHVAAQEGHYEIVKLLIEYGADVDCEDMMGNTPLHWAAEKGDTKVLNLLLKSGANPNVENVFDLNPDDIALKKGRLDVVEILQKSCRINPLFRSAMKKLSVRRETVNDKKTINKQRFDNGQKKISPHSFTRVLVNRKTGTINKLPPTPPVDVSKSSDFDKLEAELIEVARNQGVFMDDDDDPLHREASEAGKLAFNSTKDNLIQNRNVCSGGSKGPGNLQVVRTKPPTTIQCKKVPPVGTEQLINMIKHKKVIIHKGDKSQGKPVQFVCTKPMDQASAVKLGIISMNNTNASKQNETNCFSSSPAKKPRTEESPDFIQMKKRRTSSPHELSTIHGVDSPSTS</sequence>
<evidence type="ECO:0000256" key="2">
    <source>
        <dbReference type="ARBA" id="ARBA00023043"/>
    </source>
</evidence>
<dbReference type="STRING" id="195883.A0A482WJK7"/>
<dbReference type="InterPro" id="IPR036770">
    <property type="entry name" value="Ankyrin_rpt-contain_sf"/>
</dbReference>
<evidence type="ECO:0000256" key="4">
    <source>
        <dbReference type="SAM" id="MobiDB-lite"/>
    </source>
</evidence>
<dbReference type="AlphaFoldDB" id="A0A482WJK7"/>
<keyword evidence="6" id="KW-1185">Reference proteome</keyword>
<protein>
    <submittedName>
        <fullName evidence="5">Uncharacterized protein</fullName>
    </submittedName>
</protein>
<keyword evidence="1" id="KW-0677">Repeat</keyword>
<evidence type="ECO:0000256" key="1">
    <source>
        <dbReference type="ARBA" id="ARBA00022737"/>
    </source>
</evidence>
<feature type="compositionally biased region" description="Polar residues" evidence="4">
    <location>
        <begin position="460"/>
        <end position="473"/>
    </location>
</feature>
<feature type="region of interest" description="Disordered" evidence="4">
    <location>
        <begin position="460"/>
        <end position="511"/>
    </location>
</feature>
<dbReference type="InterPro" id="IPR002110">
    <property type="entry name" value="Ankyrin_rpt"/>
</dbReference>
<dbReference type="EMBL" id="QKKF02033617">
    <property type="protein sequence ID" value="RZF33663.1"/>
    <property type="molecule type" value="Genomic_DNA"/>
</dbReference>
<dbReference type="PROSITE" id="PS50297">
    <property type="entry name" value="ANK_REP_REGION"/>
    <property type="match status" value="3"/>
</dbReference>
<dbReference type="Gene3D" id="1.25.40.20">
    <property type="entry name" value="Ankyrin repeat-containing domain"/>
    <property type="match status" value="1"/>
</dbReference>
<dbReference type="PANTHER" id="PTHR24201">
    <property type="entry name" value="ANK_REP_REGION DOMAIN-CONTAINING PROTEIN"/>
    <property type="match status" value="1"/>
</dbReference>
<evidence type="ECO:0000313" key="6">
    <source>
        <dbReference type="Proteomes" id="UP000291343"/>
    </source>
</evidence>
<dbReference type="PROSITE" id="PS50088">
    <property type="entry name" value="ANK_REPEAT"/>
    <property type="match status" value="3"/>
</dbReference>
<accession>A0A482WJK7</accession>
<feature type="repeat" description="ANK" evidence="3">
    <location>
        <begin position="165"/>
        <end position="197"/>
    </location>
</feature>
<feature type="repeat" description="ANK" evidence="3">
    <location>
        <begin position="198"/>
        <end position="230"/>
    </location>
</feature>
<dbReference type="Pfam" id="PF12796">
    <property type="entry name" value="Ank_2"/>
    <property type="match status" value="1"/>
</dbReference>
<evidence type="ECO:0000256" key="3">
    <source>
        <dbReference type="PROSITE-ProRule" id="PRU00023"/>
    </source>
</evidence>
<dbReference type="PANTHER" id="PTHR24201:SF16">
    <property type="entry name" value="ANKYRIN-1-LIKE-RELATED"/>
    <property type="match status" value="1"/>
</dbReference>
<dbReference type="Proteomes" id="UP000291343">
    <property type="component" value="Unassembled WGS sequence"/>
</dbReference>
<dbReference type="SUPFAM" id="SSF48403">
    <property type="entry name" value="Ankyrin repeat"/>
    <property type="match status" value="1"/>
</dbReference>
<name>A0A482WJK7_LAOST</name>
<feature type="repeat" description="ANK" evidence="3">
    <location>
        <begin position="132"/>
        <end position="164"/>
    </location>
</feature>
<comment type="caution">
    <text evidence="5">The sequence shown here is derived from an EMBL/GenBank/DDBJ whole genome shotgun (WGS) entry which is preliminary data.</text>
</comment>
<gene>
    <name evidence="5" type="ORF">LSTR_LSTR007041</name>
</gene>
<dbReference type="SMART" id="SM00248">
    <property type="entry name" value="ANK"/>
    <property type="match status" value="4"/>
</dbReference>
<keyword evidence="2 3" id="KW-0040">ANK repeat</keyword>
<evidence type="ECO:0000313" key="5">
    <source>
        <dbReference type="EMBL" id="RZF33663.1"/>
    </source>
</evidence>
<dbReference type="SMR" id="A0A482WJK7"/>
<dbReference type="InterPro" id="IPR050776">
    <property type="entry name" value="Ank_Repeat/CDKN_Inhibitor"/>
</dbReference>
<dbReference type="GO" id="GO:0005634">
    <property type="term" value="C:nucleus"/>
    <property type="evidence" value="ECO:0007669"/>
    <property type="project" value="TreeGrafter"/>
</dbReference>